<dbReference type="EMBL" id="OE197880">
    <property type="protein sequence ID" value="CAD7580233.1"/>
    <property type="molecule type" value="Genomic_DNA"/>
</dbReference>
<protein>
    <submittedName>
        <fullName evidence="1">(California timema) hypothetical protein</fullName>
    </submittedName>
</protein>
<gene>
    <name evidence="1" type="ORF">TCMB3V08_LOCUS12766</name>
</gene>
<evidence type="ECO:0000313" key="1">
    <source>
        <dbReference type="EMBL" id="CAD7580233.1"/>
    </source>
</evidence>
<name>A0A7R9JJK7_TIMCA</name>
<organism evidence="1">
    <name type="scientific">Timema californicum</name>
    <name type="common">California timema</name>
    <name type="synonym">Walking stick</name>
    <dbReference type="NCBI Taxonomy" id="61474"/>
    <lineage>
        <taxon>Eukaryota</taxon>
        <taxon>Metazoa</taxon>
        <taxon>Ecdysozoa</taxon>
        <taxon>Arthropoda</taxon>
        <taxon>Hexapoda</taxon>
        <taxon>Insecta</taxon>
        <taxon>Pterygota</taxon>
        <taxon>Neoptera</taxon>
        <taxon>Polyneoptera</taxon>
        <taxon>Phasmatodea</taxon>
        <taxon>Timematodea</taxon>
        <taxon>Timematoidea</taxon>
        <taxon>Timematidae</taxon>
        <taxon>Timema</taxon>
    </lineage>
</organism>
<proteinExistence type="predicted"/>
<dbReference type="AlphaFoldDB" id="A0A7R9JJK7"/>
<reference evidence="1" key="1">
    <citation type="submission" date="2020-11" db="EMBL/GenBank/DDBJ databases">
        <authorList>
            <person name="Tran Van P."/>
        </authorList>
    </citation>
    <scope>NUCLEOTIDE SEQUENCE</scope>
</reference>
<accession>A0A7R9JJK7</accession>
<sequence>MSSGFLSRRCNLVSRYSAPAIILSQPHGISLTVLAGSLV</sequence>